<accession>A9SL67</accession>
<dbReference type="Gramene" id="Pp3c9_740V3.1">
    <property type="protein sequence ID" value="PAC:32912699.CDS.1"/>
    <property type="gene ID" value="Pp3c9_740"/>
</dbReference>
<keyword evidence="4" id="KW-1185">Reference proteome</keyword>
<dbReference type="HOGENOM" id="CLU_1868585_0_0_1"/>
<sequence length="137" mass="15339">MAAFGAPIEELGGRVVGEEIGDEHELERQSQRQRQHRQPPSPELDHLNNHLPNGRVDFREQEMPHGERLVHSNNGAPGAIDPPAQEVNHRPDNAPLRPPRVIPERPLYEVVANEIILPWSGGRVMIEFAASLPPLPF</sequence>
<dbReference type="EnsemblPlants" id="Pp3c9_740V3.2">
    <property type="protein sequence ID" value="PAC:32912700.CDS.1"/>
    <property type="gene ID" value="Pp3c9_740"/>
</dbReference>
<evidence type="ECO:0000256" key="1">
    <source>
        <dbReference type="SAM" id="MobiDB-lite"/>
    </source>
</evidence>
<dbReference type="AlphaFoldDB" id="A9SL67"/>
<feature type="compositionally biased region" description="Basic and acidic residues" evidence="1">
    <location>
        <begin position="56"/>
        <end position="70"/>
    </location>
</feature>
<gene>
    <name evidence="2" type="ORF">PHYPA_012085</name>
</gene>
<dbReference type="Gramene" id="Pp3c9_740V3.2">
    <property type="protein sequence ID" value="PAC:32912700.CDS.1"/>
    <property type="gene ID" value="Pp3c9_740"/>
</dbReference>
<feature type="region of interest" description="Disordered" evidence="1">
    <location>
        <begin position="1"/>
        <end position="100"/>
    </location>
</feature>
<reference evidence="3" key="3">
    <citation type="submission" date="2020-12" db="UniProtKB">
        <authorList>
            <consortium name="EnsemblPlants"/>
        </authorList>
    </citation>
    <scope>IDENTIFICATION</scope>
</reference>
<reference evidence="2 4" key="1">
    <citation type="journal article" date="2008" name="Science">
        <title>The Physcomitrella genome reveals evolutionary insights into the conquest of land by plants.</title>
        <authorList>
            <person name="Rensing S."/>
            <person name="Lang D."/>
            <person name="Zimmer A."/>
            <person name="Terry A."/>
            <person name="Salamov A."/>
            <person name="Shapiro H."/>
            <person name="Nishiyama T."/>
            <person name="Perroud P.-F."/>
            <person name="Lindquist E."/>
            <person name="Kamisugi Y."/>
            <person name="Tanahashi T."/>
            <person name="Sakakibara K."/>
            <person name="Fujita T."/>
            <person name="Oishi K."/>
            <person name="Shin-I T."/>
            <person name="Kuroki Y."/>
            <person name="Toyoda A."/>
            <person name="Suzuki Y."/>
            <person name="Hashimoto A."/>
            <person name="Yamaguchi K."/>
            <person name="Sugano A."/>
            <person name="Kohara Y."/>
            <person name="Fujiyama A."/>
            <person name="Anterola A."/>
            <person name="Aoki S."/>
            <person name="Ashton N."/>
            <person name="Barbazuk W.B."/>
            <person name="Barker E."/>
            <person name="Bennetzen J."/>
            <person name="Bezanilla M."/>
            <person name="Blankenship R."/>
            <person name="Cho S.H."/>
            <person name="Dutcher S."/>
            <person name="Estelle M."/>
            <person name="Fawcett J.A."/>
            <person name="Gundlach H."/>
            <person name="Hanada K."/>
            <person name="Heyl A."/>
            <person name="Hicks K.A."/>
            <person name="Hugh J."/>
            <person name="Lohr M."/>
            <person name="Mayer K."/>
            <person name="Melkozernov A."/>
            <person name="Murata T."/>
            <person name="Nelson D."/>
            <person name="Pils B."/>
            <person name="Prigge M."/>
            <person name="Reiss B."/>
            <person name="Renner T."/>
            <person name="Rombauts S."/>
            <person name="Rushton P."/>
            <person name="Sanderfoot A."/>
            <person name="Schween G."/>
            <person name="Shiu S.-H."/>
            <person name="Stueber K."/>
            <person name="Theodoulou F.L."/>
            <person name="Tu H."/>
            <person name="Van de Peer Y."/>
            <person name="Verrier P.J."/>
            <person name="Waters E."/>
            <person name="Wood A."/>
            <person name="Yang L."/>
            <person name="Cove D."/>
            <person name="Cuming A."/>
            <person name="Hasebe M."/>
            <person name="Lucas S."/>
            <person name="Mishler D.B."/>
            <person name="Reski R."/>
            <person name="Grigoriev I."/>
            <person name="Quatrano R.S."/>
            <person name="Boore J.L."/>
        </authorList>
    </citation>
    <scope>NUCLEOTIDE SEQUENCE [LARGE SCALE GENOMIC DNA]</scope>
    <source>
        <strain evidence="3 4">cv. Gransden 2004</strain>
    </source>
</reference>
<dbReference type="Proteomes" id="UP000006727">
    <property type="component" value="Chromosome 9"/>
</dbReference>
<organism evidence="2">
    <name type="scientific">Physcomitrium patens</name>
    <name type="common">Spreading-leaved earth moss</name>
    <name type="synonym">Physcomitrella patens</name>
    <dbReference type="NCBI Taxonomy" id="3218"/>
    <lineage>
        <taxon>Eukaryota</taxon>
        <taxon>Viridiplantae</taxon>
        <taxon>Streptophyta</taxon>
        <taxon>Embryophyta</taxon>
        <taxon>Bryophyta</taxon>
        <taxon>Bryophytina</taxon>
        <taxon>Bryopsida</taxon>
        <taxon>Funariidae</taxon>
        <taxon>Funariales</taxon>
        <taxon>Funariaceae</taxon>
        <taxon>Physcomitrium</taxon>
    </lineage>
</organism>
<evidence type="ECO:0000313" key="4">
    <source>
        <dbReference type="Proteomes" id="UP000006727"/>
    </source>
</evidence>
<protein>
    <submittedName>
        <fullName evidence="2 3">Uncharacterized protein</fullName>
    </submittedName>
</protein>
<dbReference type="EMBL" id="ABEU02000009">
    <property type="protein sequence ID" value="PNR47612.1"/>
    <property type="molecule type" value="Genomic_DNA"/>
</dbReference>
<proteinExistence type="predicted"/>
<evidence type="ECO:0000313" key="2">
    <source>
        <dbReference type="EMBL" id="PNR47612.1"/>
    </source>
</evidence>
<name>A9SL67_PHYPA</name>
<dbReference type="PaxDb" id="3218-PP1S90_57V6.1"/>
<dbReference type="InParanoid" id="A9SL67"/>
<dbReference type="EnsemblPlants" id="Pp3c9_740V3.1">
    <property type="protein sequence ID" value="PAC:32912699.CDS.1"/>
    <property type="gene ID" value="Pp3c9_740"/>
</dbReference>
<evidence type="ECO:0000313" key="3">
    <source>
        <dbReference type="EnsemblPlants" id="PAC:32912699.CDS.1"/>
    </source>
</evidence>
<reference evidence="2 4" key="2">
    <citation type="journal article" date="2018" name="Plant J.">
        <title>The Physcomitrella patens chromosome-scale assembly reveals moss genome structure and evolution.</title>
        <authorList>
            <person name="Lang D."/>
            <person name="Ullrich K.K."/>
            <person name="Murat F."/>
            <person name="Fuchs J."/>
            <person name="Jenkins J."/>
            <person name="Haas F.B."/>
            <person name="Piednoel M."/>
            <person name="Gundlach H."/>
            <person name="Van Bel M."/>
            <person name="Meyberg R."/>
            <person name="Vives C."/>
            <person name="Morata J."/>
            <person name="Symeonidi A."/>
            <person name="Hiss M."/>
            <person name="Muchero W."/>
            <person name="Kamisugi Y."/>
            <person name="Saleh O."/>
            <person name="Blanc G."/>
            <person name="Decker E.L."/>
            <person name="van Gessel N."/>
            <person name="Grimwood J."/>
            <person name="Hayes R.D."/>
            <person name="Graham S.W."/>
            <person name="Gunter L.E."/>
            <person name="McDaniel S.F."/>
            <person name="Hoernstein S.N.W."/>
            <person name="Larsson A."/>
            <person name="Li F.W."/>
            <person name="Perroud P.F."/>
            <person name="Phillips J."/>
            <person name="Ranjan P."/>
            <person name="Rokshar D.S."/>
            <person name="Rothfels C.J."/>
            <person name="Schneider L."/>
            <person name="Shu S."/>
            <person name="Stevenson D.W."/>
            <person name="Thummler F."/>
            <person name="Tillich M."/>
            <person name="Villarreal Aguilar J.C."/>
            <person name="Widiez T."/>
            <person name="Wong G.K."/>
            <person name="Wymore A."/>
            <person name="Zhang Y."/>
            <person name="Zimmer A.D."/>
            <person name="Quatrano R.S."/>
            <person name="Mayer K.F.X."/>
            <person name="Goodstein D."/>
            <person name="Casacuberta J.M."/>
            <person name="Vandepoele K."/>
            <person name="Reski R."/>
            <person name="Cuming A.C."/>
            <person name="Tuskan G.A."/>
            <person name="Maumus F."/>
            <person name="Salse J."/>
            <person name="Schmutz J."/>
            <person name="Rensing S.A."/>
        </authorList>
    </citation>
    <scope>NUCLEOTIDE SEQUENCE [LARGE SCALE GENOMIC DNA]</scope>
    <source>
        <strain evidence="3 4">cv. Gransden 2004</strain>
    </source>
</reference>